<dbReference type="PANTHER" id="PTHR33202:SF7">
    <property type="entry name" value="FERRIC UPTAKE REGULATION PROTEIN"/>
    <property type="match status" value="1"/>
</dbReference>
<organism evidence="10 11">
    <name type="scientific">Candidatus Geothrix odensensis</name>
    <dbReference type="NCBI Taxonomy" id="2954440"/>
    <lineage>
        <taxon>Bacteria</taxon>
        <taxon>Pseudomonadati</taxon>
        <taxon>Acidobacteriota</taxon>
        <taxon>Holophagae</taxon>
        <taxon>Holophagales</taxon>
        <taxon>Holophagaceae</taxon>
        <taxon>Geothrix</taxon>
    </lineage>
</organism>
<keyword evidence="6" id="KW-0804">Transcription</keyword>
<evidence type="ECO:0000256" key="9">
    <source>
        <dbReference type="SAM" id="MobiDB-lite"/>
    </source>
</evidence>
<keyword evidence="8" id="KW-0408">Iron</keyword>
<dbReference type="SUPFAM" id="SSF46785">
    <property type="entry name" value="Winged helix' DNA-binding domain"/>
    <property type="match status" value="1"/>
</dbReference>
<dbReference type="EMBL" id="JADKCH010000001">
    <property type="protein sequence ID" value="MBK8571369.1"/>
    <property type="molecule type" value="Genomic_DNA"/>
</dbReference>
<keyword evidence="2" id="KW-0678">Repressor</keyword>
<gene>
    <name evidence="10" type="ORF">IPN91_01750</name>
</gene>
<keyword evidence="5" id="KW-0238">DNA-binding</keyword>
<name>A0A936K571_9BACT</name>
<dbReference type="InterPro" id="IPR036388">
    <property type="entry name" value="WH-like_DNA-bd_sf"/>
</dbReference>
<dbReference type="GO" id="GO:0045892">
    <property type="term" value="P:negative regulation of DNA-templated transcription"/>
    <property type="evidence" value="ECO:0007669"/>
    <property type="project" value="TreeGrafter"/>
</dbReference>
<keyword evidence="3 7" id="KW-0862">Zinc</keyword>
<dbReference type="CDD" id="cd07153">
    <property type="entry name" value="Fur_like"/>
    <property type="match status" value="1"/>
</dbReference>
<reference evidence="10 11" key="1">
    <citation type="submission" date="2020-10" db="EMBL/GenBank/DDBJ databases">
        <title>Connecting structure to function with the recovery of over 1000 high-quality activated sludge metagenome-assembled genomes encoding full-length rRNA genes using long-read sequencing.</title>
        <authorList>
            <person name="Singleton C.M."/>
            <person name="Petriglieri F."/>
            <person name="Kristensen J.M."/>
            <person name="Kirkegaard R.H."/>
            <person name="Michaelsen T.Y."/>
            <person name="Andersen M.H."/>
            <person name="Karst S.M."/>
            <person name="Dueholm M.S."/>
            <person name="Nielsen P.H."/>
            <person name="Albertsen M."/>
        </authorList>
    </citation>
    <scope>NUCLEOTIDE SEQUENCE [LARGE SCALE GENOMIC DNA]</scope>
    <source>
        <strain evidence="10">OdNE_18-Q3-R46-58_MAXAC.008</strain>
    </source>
</reference>
<evidence type="ECO:0000256" key="6">
    <source>
        <dbReference type="ARBA" id="ARBA00023163"/>
    </source>
</evidence>
<sequence length="144" mass="16564">MADASASTSPSLRAAGMRQTPQREGILQVLRDSDRPLTVEEIWERMPERRSGLPTVYRNLERFVREGWAESILGADQIMRFVRCESRHHHHHLQCEHCGRTVEVDACGLDESLRHLEALSGFKITRHQLQLFGLCATCRSEKDR</sequence>
<dbReference type="Pfam" id="PF01475">
    <property type="entry name" value="FUR"/>
    <property type="match status" value="1"/>
</dbReference>
<evidence type="ECO:0000256" key="2">
    <source>
        <dbReference type="ARBA" id="ARBA00022491"/>
    </source>
</evidence>
<dbReference type="AlphaFoldDB" id="A0A936K571"/>
<feature type="compositionally biased region" description="Polar residues" evidence="9">
    <location>
        <begin position="1"/>
        <end position="11"/>
    </location>
</feature>
<dbReference type="GO" id="GO:0000976">
    <property type="term" value="F:transcription cis-regulatory region binding"/>
    <property type="evidence" value="ECO:0007669"/>
    <property type="project" value="TreeGrafter"/>
</dbReference>
<dbReference type="InterPro" id="IPR002481">
    <property type="entry name" value="FUR"/>
</dbReference>
<dbReference type="GO" id="GO:0008270">
    <property type="term" value="F:zinc ion binding"/>
    <property type="evidence" value="ECO:0007669"/>
    <property type="project" value="TreeGrafter"/>
</dbReference>
<dbReference type="PANTHER" id="PTHR33202">
    <property type="entry name" value="ZINC UPTAKE REGULATION PROTEIN"/>
    <property type="match status" value="1"/>
</dbReference>
<dbReference type="InterPro" id="IPR036390">
    <property type="entry name" value="WH_DNA-bd_sf"/>
</dbReference>
<comment type="similarity">
    <text evidence="1">Belongs to the Fur family.</text>
</comment>
<feature type="binding site" evidence="7">
    <location>
        <position position="138"/>
    </location>
    <ligand>
        <name>Zn(2+)</name>
        <dbReference type="ChEBI" id="CHEBI:29105"/>
    </ligand>
</feature>
<dbReference type="GO" id="GO:1900376">
    <property type="term" value="P:regulation of secondary metabolite biosynthetic process"/>
    <property type="evidence" value="ECO:0007669"/>
    <property type="project" value="TreeGrafter"/>
</dbReference>
<protein>
    <submittedName>
        <fullName evidence="10">Transcriptional repressor</fullName>
    </submittedName>
</protein>
<accession>A0A936K571</accession>
<evidence type="ECO:0000313" key="11">
    <source>
        <dbReference type="Proteomes" id="UP000709959"/>
    </source>
</evidence>
<comment type="cofactor">
    <cofactor evidence="7">
        <name>Zn(2+)</name>
        <dbReference type="ChEBI" id="CHEBI:29105"/>
    </cofactor>
    <text evidence="7">Binds 1 zinc ion per subunit.</text>
</comment>
<dbReference type="GO" id="GO:0003700">
    <property type="term" value="F:DNA-binding transcription factor activity"/>
    <property type="evidence" value="ECO:0007669"/>
    <property type="project" value="InterPro"/>
</dbReference>
<comment type="cofactor">
    <cofactor evidence="8">
        <name>Mn(2+)</name>
        <dbReference type="ChEBI" id="CHEBI:29035"/>
    </cofactor>
    <cofactor evidence="8">
        <name>Fe(2+)</name>
        <dbReference type="ChEBI" id="CHEBI:29033"/>
    </cofactor>
    <text evidence="8">Binds 1 Mn(2+) or Fe(2+) ion per subunit.</text>
</comment>
<evidence type="ECO:0000256" key="7">
    <source>
        <dbReference type="PIRSR" id="PIRSR602481-1"/>
    </source>
</evidence>
<feature type="binding site" evidence="8">
    <location>
        <position position="89"/>
    </location>
    <ligand>
        <name>Fe cation</name>
        <dbReference type="ChEBI" id="CHEBI:24875"/>
    </ligand>
</feature>
<evidence type="ECO:0000256" key="5">
    <source>
        <dbReference type="ARBA" id="ARBA00023125"/>
    </source>
</evidence>
<keyword evidence="4" id="KW-0805">Transcription regulation</keyword>
<feature type="region of interest" description="Disordered" evidence="9">
    <location>
        <begin position="1"/>
        <end position="24"/>
    </location>
</feature>
<evidence type="ECO:0000256" key="3">
    <source>
        <dbReference type="ARBA" id="ARBA00022833"/>
    </source>
</evidence>
<dbReference type="Gene3D" id="3.30.1490.190">
    <property type="match status" value="1"/>
</dbReference>
<proteinExistence type="inferred from homology"/>
<evidence type="ECO:0000256" key="1">
    <source>
        <dbReference type="ARBA" id="ARBA00007957"/>
    </source>
</evidence>
<evidence type="ECO:0000313" key="10">
    <source>
        <dbReference type="EMBL" id="MBK8571369.1"/>
    </source>
</evidence>
<comment type="caution">
    <text evidence="10">The sequence shown here is derived from an EMBL/GenBank/DDBJ whole genome shotgun (WGS) entry which is preliminary data.</text>
</comment>
<dbReference type="InterPro" id="IPR043135">
    <property type="entry name" value="Fur_C"/>
</dbReference>
<feature type="binding site" evidence="7">
    <location>
        <position position="95"/>
    </location>
    <ligand>
        <name>Zn(2+)</name>
        <dbReference type="ChEBI" id="CHEBI:29105"/>
    </ligand>
</feature>
<dbReference type="Proteomes" id="UP000709959">
    <property type="component" value="Unassembled WGS sequence"/>
</dbReference>
<evidence type="ECO:0000256" key="8">
    <source>
        <dbReference type="PIRSR" id="PIRSR602481-2"/>
    </source>
</evidence>
<feature type="binding site" evidence="7">
    <location>
        <position position="98"/>
    </location>
    <ligand>
        <name>Zn(2+)</name>
        <dbReference type="ChEBI" id="CHEBI:29105"/>
    </ligand>
</feature>
<feature type="binding site" evidence="8">
    <location>
        <position position="127"/>
    </location>
    <ligand>
        <name>Fe cation</name>
        <dbReference type="ChEBI" id="CHEBI:24875"/>
    </ligand>
</feature>
<keyword evidence="7" id="KW-0479">Metal-binding</keyword>
<dbReference type="Gene3D" id="1.10.10.10">
    <property type="entry name" value="Winged helix-like DNA-binding domain superfamily/Winged helix DNA-binding domain"/>
    <property type="match status" value="1"/>
</dbReference>
<evidence type="ECO:0000256" key="4">
    <source>
        <dbReference type="ARBA" id="ARBA00023015"/>
    </source>
</evidence>
<feature type="binding site" evidence="7">
    <location>
        <position position="135"/>
    </location>
    <ligand>
        <name>Zn(2+)</name>
        <dbReference type="ChEBI" id="CHEBI:29105"/>
    </ligand>
</feature>